<dbReference type="SUPFAM" id="SSF103473">
    <property type="entry name" value="MFS general substrate transporter"/>
    <property type="match status" value="1"/>
</dbReference>
<evidence type="ECO:0000256" key="2">
    <source>
        <dbReference type="ARBA" id="ARBA00022448"/>
    </source>
</evidence>
<dbReference type="InterPro" id="IPR036259">
    <property type="entry name" value="MFS_trans_sf"/>
</dbReference>
<organism evidence="9 10">
    <name type="scientific">Smittium mucronatum</name>
    <dbReference type="NCBI Taxonomy" id="133383"/>
    <lineage>
        <taxon>Eukaryota</taxon>
        <taxon>Fungi</taxon>
        <taxon>Fungi incertae sedis</taxon>
        <taxon>Zoopagomycota</taxon>
        <taxon>Kickxellomycotina</taxon>
        <taxon>Harpellomycetes</taxon>
        <taxon>Harpellales</taxon>
        <taxon>Legeriomycetaceae</taxon>
        <taxon>Smittium</taxon>
    </lineage>
</organism>
<dbReference type="GO" id="GO:0012505">
    <property type="term" value="C:endomembrane system"/>
    <property type="evidence" value="ECO:0007669"/>
    <property type="project" value="UniProtKB-SubCell"/>
</dbReference>
<feature type="transmembrane region" description="Helical" evidence="7">
    <location>
        <begin position="48"/>
        <end position="79"/>
    </location>
</feature>
<feature type="region of interest" description="Disordered" evidence="6">
    <location>
        <begin position="1"/>
        <end position="27"/>
    </location>
</feature>
<proteinExistence type="predicted"/>
<dbReference type="AlphaFoldDB" id="A0A1R0GLN6"/>
<feature type="transmembrane region" description="Helical" evidence="7">
    <location>
        <begin position="91"/>
        <end position="115"/>
    </location>
</feature>
<comment type="caution">
    <text evidence="9">The sequence shown here is derived from an EMBL/GenBank/DDBJ whole genome shotgun (WGS) entry which is preliminary data.</text>
</comment>
<keyword evidence="5 7" id="KW-0472">Membrane</keyword>
<comment type="subcellular location">
    <subcellularLocation>
        <location evidence="1">Endomembrane system</location>
        <topology evidence="1">Multi-pass membrane protein</topology>
    </subcellularLocation>
</comment>
<dbReference type="PANTHER" id="PTHR23501">
    <property type="entry name" value="MAJOR FACILITATOR SUPERFAMILY"/>
    <property type="match status" value="1"/>
</dbReference>
<reference evidence="9 10" key="1">
    <citation type="journal article" date="2016" name="Mol. Biol. Evol.">
        <title>Genome-Wide Survey of Gut Fungi (Harpellales) Reveals the First Horizontally Transferred Ubiquitin Gene from a Mosquito Host.</title>
        <authorList>
            <person name="Wang Y."/>
            <person name="White M.M."/>
            <person name="Kvist S."/>
            <person name="Moncalvo J.M."/>
        </authorList>
    </citation>
    <scope>NUCLEOTIDE SEQUENCE [LARGE SCALE GENOMIC DNA]</scope>
    <source>
        <strain evidence="9 10">ALG-7-W6</strain>
    </source>
</reference>
<dbReference type="InterPro" id="IPR020846">
    <property type="entry name" value="MFS_dom"/>
</dbReference>
<feature type="transmembrane region" description="Helical" evidence="7">
    <location>
        <begin position="189"/>
        <end position="210"/>
    </location>
</feature>
<keyword evidence="10" id="KW-1185">Reference proteome</keyword>
<evidence type="ECO:0000256" key="7">
    <source>
        <dbReference type="SAM" id="Phobius"/>
    </source>
</evidence>
<feature type="compositionally biased region" description="Polar residues" evidence="6">
    <location>
        <begin position="15"/>
        <end position="27"/>
    </location>
</feature>
<accession>A0A1R0GLN6</accession>
<name>A0A1R0GLN6_9FUNG</name>
<feature type="transmembrane region" description="Helical" evidence="7">
    <location>
        <begin position="158"/>
        <end position="177"/>
    </location>
</feature>
<dbReference type="Gene3D" id="1.20.1250.20">
    <property type="entry name" value="MFS general substrate transporter like domains"/>
    <property type="match status" value="1"/>
</dbReference>
<dbReference type="Pfam" id="PF07690">
    <property type="entry name" value="MFS_1"/>
    <property type="match status" value="1"/>
</dbReference>
<evidence type="ECO:0000256" key="1">
    <source>
        <dbReference type="ARBA" id="ARBA00004127"/>
    </source>
</evidence>
<evidence type="ECO:0000256" key="3">
    <source>
        <dbReference type="ARBA" id="ARBA00022692"/>
    </source>
</evidence>
<gene>
    <name evidence="9" type="ORF">AYI68_g8168</name>
</gene>
<keyword evidence="4 7" id="KW-1133">Transmembrane helix</keyword>
<evidence type="ECO:0000259" key="8">
    <source>
        <dbReference type="PROSITE" id="PS50850"/>
    </source>
</evidence>
<dbReference type="InterPro" id="IPR011701">
    <property type="entry name" value="MFS"/>
</dbReference>
<evidence type="ECO:0000256" key="5">
    <source>
        <dbReference type="ARBA" id="ARBA00023136"/>
    </source>
</evidence>
<evidence type="ECO:0000313" key="9">
    <source>
        <dbReference type="EMBL" id="OLY77796.1"/>
    </source>
</evidence>
<dbReference type="GO" id="GO:0005886">
    <property type="term" value="C:plasma membrane"/>
    <property type="evidence" value="ECO:0007669"/>
    <property type="project" value="TreeGrafter"/>
</dbReference>
<evidence type="ECO:0000256" key="6">
    <source>
        <dbReference type="SAM" id="MobiDB-lite"/>
    </source>
</evidence>
<sequence length="221" mass="24334">MSTAAGSEVSESKLESGTNLSDSSSPNFSHSVIEYEPRLILNRGNKKLYYVLTSMWTVIISYALSATGSIGIATVTNILILEAFPPEKRTFYFSIASVVHNLGSIVGPLVAPALIPLYDYRAMFMLLSSLSALGWAICFYCLHKADDSRVRVQKWKNFDYISGVLLIFMIPSFVFFLNGVPGNSVFPKAAVIVFGCLFLVSFSVFIFNGLRTKKNSVIPLV</sequence>
<keyword evidence="2" id="KW-0813">Transport</keyword>
<evidence type="ECO:0000313" key="10">
    <source>
        <dbReference type="Proteomes" id="UP000187455"/>
    </source>
</evidence>
<dbReference type="PANTHER" id="PTHR23501:SF191">
    <property type="entry name" value="VACUOLAR BASIC AMINO ACID TRANSPORTER 4"/>
    <property type="match status" value="1"/>
</dbReference>
<dbReference type="GO" id="GO:0022857">
    <property type="term" value="F:transmembrane transporter activity"/>
    <property type="evidence" value="ECO:0007669"/>
    <property type="project" value="InterPro"/>
</dbReference>
<dbReference type="Proteomes" id="UP000187455">
    <property type="component" value="Unassembled WGS sequence"/>
</dbReference>
<dbReference type="PROSITE" id="PS50850">
    <property type="entry name" value="MFS"/>
    <property type="match status" value="1"/>
</dbReference>
<evidence type="ECO:0000256" key="4">
    <source>
        <dbReference type="ARBA" id="ARBA00022989"/>
    </source>
</evidence>
<dbReference type="STRING" id="133383.A0A1R0GLN6"/>
<keyword evidence="3 7" id="KW-0812">Transmembrane</keyword>
<dbReference type="OrthoDB" id="10505830at2759"/>
<dbReference type="EMBL" id="LSSL01007658">
    <property type="protein sequence ID" value="OLY77796.1"/>
    <property type="molecule type" value="Genomic_DNA"/>
</dbReference>
<feature type="transmembrane region" description="Helical" evidence="7">
    <location>
        <begin position="121"/>
        <end position="142"/>
    </location>
</feature>
<feature type="domain" description="Major facilitator superfamily (MFS) profile" evidence="8">
    <location>
        <begin position="1"/>
        <end position="146"/>
    </location>
</feature>
<protein>
    <recommendedName>
        <fullName evidence="8">Major facilitator superfamily (MFS) profile domain-containing protein</fullName>
    </recommendedName>
</protein>